<dbReference type="AlphaFoldDB" id="A0A0A9GSM4"/>
<organism evidence="2">
    <name type="scientific">Arundo donax</name>
    <name type="common">Giant reed</name>
    <name type="synonym">Donax arundinaceus</name>
    <dbReference type="NCBI Taxonomy" id="35708"/>
    <lineage>
        <taxon>Eukaryota</taxon>
        <taxon>Viridiplantae</taxon>
        <taxon>Streptophyta</taxon>
        <taxon>Embryophyta</taxon>
        <taxon>Tracheophyta</taxon>
        <taxon>Spermatophyta</taxon>
        <taxon>Magnoliopsida</taxon>
        <taxon>Liliopsida</taxon>
        <taxon>Poales</taxon>
        <taxon>Poaceae</taxon>
        <taxon>PACMAD clade</taxon>
        <taxon>Arundinoideae</taxon>
        <taxon>Arundineae</taxon>
        <taxon>Arundo</taxon>
    </lineage>
</organism>
<name>A0A0A9GSM4_ARUDO</name>
<proteinExistence type="predicted"/>
<feature type="transmembrane region" description="Helical" evidence="1">
    <location>
        <begin position="24"/>
        <end position="44"/>
    </location>
</feature>
<sequence length="68" mass="8132">MPFYQEPTSTKRPYIPYFHVRNELVLPSTTIFLSLLQIMAVRFLHWQQRQLDGGQKCQNILGKESNWH</sequence>
<reference evidence="2" key="2">
    <citation type="journal article" date="2015" name="Data Brief">
        <title>Shoot transcriptome of the giant reed, Arundo donax.</title>
        <authorList>
            <person name="Barrero R.A."/>
            <person name="Guerrero F.D."/>
            <person name="Moolhuijzen P."/>
            <person name="Goolsby J.A."/>
            <person name="Tidwell J."/>
            <person name="Bellgard S.E."/>
            <person name="Bellgard M.I."/>
        </authorList>
    </citation>
    <scope>NUCLEOTIDE SEQUENCE</scope>
    <source>
        <tissue evidence="2">Shoot tissue taken approximately 20 cm above the soil surface</tissue>
    </source>
</reference>
<evidence type="ECO:0000256" key="1">
    <source>
        <dbReference type="SAM" id="Phobius"/>
    </source>
</evidence>
<reference evidence="2" key="1">
    <citation type="submission" date="2014-09" db="EMBL/GenBank/DDBJ databases">
        <authorList>
            <person name="Magalhaes I.L.F."/>
            <person name="Oliveira U."/>
            <person name="Santos F.R."/>
            <person name="Vidigal T.H.D.A."/>
            <person name="Brescovit A.D."/>
            <person name="Santos A.J."/>
        </authorList>
    </citation>
    <scope>NUCLEOTIDE SEQUENCE</scope>
    <source>
        <tissue evidence="2">Shoot tissue taken approximately 20 cm above the soil surface</tissue>
    </source>
</reference>
<accession>A0A0A9GSM4</accession>
<evidence type="ECO:0000313" key="2">
    <source>
        <dbReference type="EMBL" id="JAE27502.1"/>
    </source>
</evidence>
<keyword evidence="1" id="KW-0472">Membrane</keyword>
<keyword evidence="1" id="KW-0812">Transmembrane</keyword>
<protein>
    <submittedName>
        <fullName evidence="2">Uncharacterized protein</fullName>
    </submittedName>
</protein>
<dbReference type="EMBL" id="GBRH01170394">
    <property type="protein sequence ID" value="JAE27502.1"/>
    <property type="molecule type" value="Transcribed_RNA"/>
</dbReference>
<keyword evidence="1" id="KW-1133">Transmembrane helix</keyword>